<sequence>MATGSSPRGLPRILQWLLVVLMVVIGLAVGGLGAKLASVGGSWYFVIAGIVMLISAWLIAKNRRSGIVLYAVLFIASIVWAISDAGWEFWPLFSRLFTFGVLALLAILLWPFLGQQTATHKAPAFGIAAVLVVILLASAGGMFRPQTLVTADEPVPVKPVAPGEAQKNWEHWGNTTHGDRFAALDQINKQNVSQLQVAWTAHTGDIPLSNGSGAEDQNTPLQVGDTLFVCTPYSKVLALDVDSGKEKWRYDSKATAPNWQRCRGLGYYDQAAATPAANAAPVADPQPAACPRRLFLPTTDARLIAINADTGKVCEDFGTNGVVDLSVGMGEIKPGYYQQTSTPLVAGNVVVVGGRVADNFSTGEPPGVVRAYDVHTGKLAWAWDPGNPNLTGVPPEGTTYTRGTPNVWSAMSYDAKLNLIYLPTGNATPDFFGGHRTALDDKYSSSIVAVDATTGQVRWHYQTTHHDLWDFDLPSQPLLYDLPDGKGGTTPVLVQTSKQGMIFMLNRATGKPVAKVEERPVPAGDIKGERYSPTQPYSVGMPMIGNQTLKESDMWGATPIDLLLCRIQFKEMRHQGVFTPPGLDRSLQFPGSLGGMNWGSVSVDPNNSLMFVNDMRLGLANYMVPRANVAKNASGIEMGIVPMDGTPFGAMRERFLSPLGIPCQKPPFGTMSAVDLKSGKVVWQVPVGTVEDTGPLGIRMHLPIPIGMPTLGASLSTQSGLLFFAGTQDFYLRAFDTANGKEIWKSRLPVGSQSGPMTYVSPKTGKQYIIINAGGARQSPDRGDYIIAYALPDKQ</sequence>
<feature type="transmembrane region" description="Helical" evidence="10">
    <location>
        <begin position="43"/>
        <end position="60"/>
    </location>
</feature>
<evidence type="ECO:0000256" key="5">
    <source>
        <dbReference type="ARBA" id="ARBA00022692"/>
    </source>
</evidence>
<keyword evidence="6" id="KW-0634">PQQ</keyword>
<comment type="caution">
    <text evidence="12">The sequence shown here is derived from an EMBL/GenBank/DDBJ whole genome shotgun (WGS) entry which is preliminary data.</text>
</comment>
<dbReference type="InterPro" id="IPR002372">
    <property type="entry name" value="PQQ_rpt_dom"/>
</dbReference>
<dbReference type="EMBL" id="SNVX01000023">
    <property type="protein sequence ID" value="TDN49480.1"/>
    <property type="molecule type" value="Genomic_DNA"/>
</dbReference>
<dbReference type="GO" id="GO:0048038">
    <property type="term" value="F:quinone binding"/>
    <property type="evidence" value="ECO:0007669"/>
    <property type="project" value="InterPro"/>
</dbReference>
<evidence type="ECO:0000256" key="2">
    <source>
        <dbReference type="ARBA" id="ARBA00004651"/>
    </source>
</evidence>
<dbReference type="GO" id="GO:0005886">
    <property type="term" value="C:plasma membrane"/>
    <property type="evidence" value="ECO:0007669"/>
    <property type="project" value="UniProtKB-SubCell"/>
</dbReference>
<evidence type="ECO:0000256" key="6">
    <source>
        <dbReference type="ARBA" id="ARBA00022891"/>
    </source>
</evidence>
<dbReference type="GO" id="GO:0008876">
    <property type="term" value="F:quinoprotein glucose dehydrogenase activity"/>
    <property type="evidence" value="ECO:0007669"/>
    <property type="project" value="TreeGrafter"/>
</dbReference>
<evidence type="ECO:0000256" key="4">
    <source>
        <dbReference type="ARBA" id="ARBA00022475"/>
    </source>
</evidence>
<dbReference type="RefSeq" id="WP_133462263.1">
    <property type="nucleotide sequence ID" value="NZ_SNVX01000023.1"/>
</dbReference>
<keyword evidence="9 10" id="KW-0472">Membrane</keyword>
<evidence type="ECO:0000313" key="13">
    <source>
        <dbReference type="Proteomes" id="UP000295530"/>
    </source>
</evidence>
<dbReference type="OrthoDB" id="9794322at2"/>
<keyword evidence="13" id="KW-1185">Reference proteome</keyword>
<dbReference type="InterPro" id="IPR018391">
    <property type="entry name" value="PQQ_b-propeller_rpt"/>
</dbReference>
<comment type="subcellular location">
    <subcellularLocation>
        <location evidence="2">Cell membrane</location>
        <topology evidence="2">Multi-pass membrane protein</topology>
    </subcellularLocation>
</comment>
<reference evidence="12 13" key="1">
    <citation type="submission" date="2019-03" db="EMBL/GenBank/DDBJ databases">
        <title>Genomic analyses of the natural microbiome of Caenorhabditis elegans.</title>
        <authorList>
            <person name="Samuel B."/>
        </authorList>
    </citation>
    <scope>NUCLEOTIDE SEQUENCE [LARGE SCALE GENOMIC DNA]</scope>
    <source>
        <strain evidence="12 13">BIGb0156</strain>
    </source>
</reference>
<dbReference type="InterPro" id="IPR001479">
    <property type="entry name" value="Quinoprotein_DH_CS"/>
</dbReference>
<feature type="transmembrane region" description="Helical" evidence="10">
    <location>
        <begin position="122"/>
        <end position="143"/>
    </location>
</feature>
<feature type="transmembrane region" description="Helical" evidence="10">
    <location>
        <begin position="67"/>
        <end position="83"/>
    </location>
</feature>
<dbReference type="SUPFAM" id="SSF50998">
    <property type="entry name" value="Quinoprotein alcohol dehydrogenase-like"/>
    <property type="match status" value="1"/>
</dbReference>
<evidence type="ECO:0000256" key="8">
    <source>
        <dbReference type="ARBA" id="ARBA00023002"/>
    </source>
</evidence>
<dbReference type="PANTHER" id="PTHR32303">
    <property type="entry name" value="QUINOPROTEIN ALCOHOL DEHYDROGENASE (CYTOCHROME C)"/>
    <property type="match status" value="1"/>
</dbReference>
<dbReference type="NCBIfam" id="TIGR03074">
    <property type="entry name" value="PQQ_membr_DH"/>
    <property type="match status" value="1"/>
</dbReference>
<evidence type="ECO:0000256" key="10">
    <source>
        <dbReference type="SAM" id="Phobius"/>
    </source>
</evidence>
<comment type="similarity">
    <text evidence="3">Belongs to the bacterial PQQ dehydrogenase family.</text>
</comment>
<evidence type="ECO:0000256" key="7">
    <source>
        <dbReference type="ARBA" id="ARBA00022989"/>
    </source>
</evidence>
<dbReference type="Gene3D" id="2.140.10.10">
    <property type="entry name" value="Quinoprotein alcohol dehydrogenase-like superfamily"/>
    <property type="match status" value="2"/>
</dbReference>
<dbReference type="Pfam" id="PF01011">
    <property type="entry name" value="PQQ"/>
    <property type="match status" value="1"/>
</dbReference>
<feature type="transmembrane region" description="Helical" evidence="10">
    <location>
        <begin position="89"/>
        <end position="110"/>
    </location>
</feature>
<dbReference type="Proteomes" id="UP000295530">
    <property type="component" value="Unassembled WGS sequence"/>
</dbReference>
<keyword evidence="7 10" id="KW-1133">Transmembrane helix</keyword>
<dbReference type="PANTHER" id="PTHR32303:SF4">
    <property type="entry name" value="QUINOPROTEIN GLUCOSE DEHYDROGENASE"/>
    <property type="match status" value="1"/>
</dbReference>
<dbReference type="InterPro" id="IPR017511">
    <property type="entry name" value="PQQ_mDH"/>
</dbReference>
<protein>
    <submittedName>
        <fullName evidence="12">Quinate dehydrogenase (Quinone)</fullName>
    </submittedName>
</protein>
<dbReference type="AlphaFoldDB" id="A0A4R6DW43"/>
<comment type="cofactor">
    <cofactor evidence="1">
        <name>pyrroloquinoline quinone</name>
        <dbReference type="ChEBI" id="CHEBI:58442"/>
    </cofactor>
</comment>
<feature type="domain" description="Pyrrolo-quinoline quinone repeat" evidence="11">
    <location>
        <begin position="169"/>
        <end position="769"/>
    </location>
</feature>
<gene>
    <name evidence="12" type="ORF">EC847_1237</name>
</gene>
<evidence type="ECO:0000256" key="3">
    <source>
        <dbReference type="ARBA" id="ARBA00008156"/>
    </source>
</evidence>
<name>A0A4R6DW43_SCAGO</name>
<accession>A0A4R6DW43</accession>
<evidence type="ECO:0000256" key="1">
    <source>
        <dbReference type="ARBA" id="ARBA00001931"/>
    </source>
</evidence>
<organism evidence="12 13">
    <name type="scientific">Scandinavium goeteborgense</name>
    <dbReference type="NCBI Taxonomy" id="1851514"/>
    <lineage>
        <taxon>Bacteria</taxon>
        <taxon>Pseudomonadati</taxon>
        <taxon>Pseudomonadota</taxon>
        <taxon>Gammaproteobacteria</taxon>
        <taxon>Enterobacterales</taxon>
        <taxon>Enterobacteriaceae</taxon>
        <taxon>Scandinavium</taxon>
    </lineage>
</organism>
<dbReference type="SMART" id="SM00564">
    <property type="entry name" value="PQQ"/>
    <property type="match status" value="7"/>
</dbReference>
<keyword evidence="8" id="KW-0560">Oxidoreductase</keyword>
<feature type="transmembrane region" description="Helical" evidence="10">
    <location>
        <begin position="16"/>
        <end position="37"/>
    </location>
</feature>
<evidence type="ECO:0000259" key="11">
    <source>
        <dbReference type="Pfam" id="PF01011"/>
    </source>
</evidence>
<evidence type="ECO:0000313" key="12">
    <source>
        <dbReference type="EMBL" id="TDN49480.1"/>
    </source>
</evidence>
<dbReference type="CDD" id="cd10280">
    <property type="entry name" value="PQQ_mGDH"/>
    <property type="match status" value="1"/>
</dbReference>
<keyword evidence="5 10" id="KW-0812">Transmembrane</keyword>
<proteinExistence type="inferred from homology"/>
<evidence type="ECO:0000256" key="9">
    <source>
        <dbReference type="ARBA" id="ARBA00023136"/>
    </source>
</evidence>
<dbReference type="GO" id="GO:0030288">
    <property type="term" value="C:outer membrane-bounded periplasmic space"/>
    <property type="evidence" value="ECO:0007669"/>
    <property type="project" value="InterPro"/>
</dbReference>
<dbReference type="PROSITE" id="PS00364">
    <property type="entry name" value="BACTERIAL_PQQ_2"/>
    <property type="match status" value="1"/>
</dbReference>
<keyword evidence="4" id="KW-1003">Cell membrane</keyword>
<dbReference type="InterPro" id="IPR011047">
    <property type="entry name" value="Quinoprotein_ADH-like_sf"/>
</dbReference>